<reference evidence="2 3" key="1">
    <citation type="submission" date="2019-05" db="EMBL/GenBank/DDBJ databases">
        <title>Genomes sequences of two Nocardia cyriacigeorgica environmental isolates, type strains Nocardia asteroides ATCC 19247 and Nocardia cyriacigeorgica DSM 44484.</title>
        <authorList>
            <person name="Vautrin F."/>
            <person name="Bergeron E."/>
            <person name="Dubost A."/>
            <person name="Abrouk D."/>
            <person name="Rodriguez Nava V."/>
            <person name="Pujic P."/>
        </authorList>
    </citation>
    <scope>NUCLEOTIDE SEQUENCE [LARGE SCALE GENOMIC DNA]</scope>
    <source>
        <strain evidence="2 3">EML 1456</strain>
    </source>
</reference>
<evidence type="ECO:0000313" key="3">
    <source>
        <dbReference type="Proteomes" id="UP000308349"/>
    </source>
</evidence>
<dbReference type="OrthoDB" id="8773014at2"/>
<gene>
    <name evidence="2" type="ORF">FEK35_27975</name>
</gene>
<feature type="domain" description="DUF7379" evidence="1">
    <location>
        <begin position="217"/>
        <end position="388"/>
    </location>
</feature>
<evidence type="ECO:0000259" key="1">
    <source>
        <dbReference type="Pfam" id="PF24096"/>
    </source>
</evidence>
<dbReference type="Gene3D" id="3.40.50.1820">
    <property type="entry name" value="alpha/beta hydrolase"/>
    <property type="match status" value="1"/>
</dbReference>
<organism evidence="2 3">
    <name type="scientific">Nocardia cyriacigeorgica</name>
    <dbReference type="NCBI Taxonomy" id="135487"/>
    <lineage>
        <taxon>Bacteria</taxon>
        <taxon>Bacillati</taxon>
        <taxon>Actinomycetota</taxon>
        <taxon>Actinomycetes</taxon>
        <taxon>Mycobacteriales</taxon>
        <taxon>Nocardiaceae</taxon>
        <taxon>Nocardia</taxon>
    </lineage>
</organism>
<name>A0A5R8P603_9NOCA</name>
<dbReference type="EMBL" id="VBUU01000042">
    <property type="protein sequence ID" value="TLF96694.1"/>
    <property type="molecule type" value="Genomic_DNA"/>
</dbReference>
<dbReference type="Pfam" id="PF24096">
    <property type="entry name" value="DUF7379"/>
    <property type="match status" value="1"/>
</dbReference>
<dbReference type="GO" id="GO:0016787">
    <property type="term" value="F:hydrolase activity"/>
    <property type="evidence" value="ECO:0007669"/>
    <property type="project" value="UniProtKB-KW"/>
</dbReference>
<proteinExistence type="predicted"/>
<sequence>MPEEFLLDEDGRAVAVHRRVSLRTPGLAGRATVHEAASAGTRGAEQTTDALVTALALNEIEEDLTVEILEPRERTAAAGTRAAGGPDDIVMEVADPGPGWRQVVLYASEDGAITWHFPQVSAPGLLTYRIPRAVVPPAEAPGAHRGLTGAIGTKILKVLVFGLVREGAGWVGARFAEFVENRRHPHRLRAVGPDDYRAPSAEVSAEALAQMGTGRALLLLHGTFSTTHGAFGELPVATMRELHAAYEGRVLAFDHPTVSRTPVDNIRWLAEYLRRRDARLEVDIVCHSRGGLVGRVLTERPDLAEVAGTVSVGKAVLVGTPNAGTALADVARHEQLLNRFTSLLQLVPDNGVTDALDIVLALVKQVAAGVAEGLDGLMSMNPSAAFLTEQLTGRHPTTARYFTAGANYEPPAGSSLLRIAGDGGVDLVFGRADNDLVVPTAGALALDGTHPLPVADHLAVDASAAVDHFGYFDHPALNESLVRWLRTA</sequence>
<dbReference type="Proteomes" id="UP000308349">
    <property type="component" value="Unassembled WGS sequence"/>
</dbReference>
<dbReference type="InterPro" id="IPR055803">
    <property type="entry name" value="DUF7379"/>
</dbReference>
<dbReference type="RefSeq" id="WP_138458749.1">
    <property type="nucleotide sequence ID" value="NZ_VBUU01000042.1"/>
</dbReference>
<dbReference type="AlphaFoldDB" id="A0A5R8P603"/>
<keyword evidence="2" id="KW-0378">Hydrolase</keyword>
<dbReference type="InterPro" id="IPR029058">
    <property type="entry name" value="AB_hydrolase_fold"/>
</dbReference>
<protein>
    <submittedName>
        <fullName evidence="2">Alpha/beta hydrolase</fullName>
    </submittedName>
</protein>
<accession>A0A5R8P603</accession>
<comment type="caution">
    <text evidence="2">The sequence shown here is derived from an EMBL/GenBank/DDBJ whole genome shotgun (WGS) entry which is preliminary data.</text>
</comment>
<evidence type="ECO:0000313" key="2">
    <source>
        <dbReference type="EMBL" id="TLF96694.1"/>
    </source>
</evidence>
<dbReference type="SUPFAM" id="SSF53474">
    <property type="entry name" value="alpha/beta-Hydrolases"/>
    <property type="match status" value="1"/>
</dbReference>